<sequence>MTEEYIFWVEQEELAEELAEITRSKHRRGQYDPRSITLPAPPLKSIDCLRKLKKYPSKLANTGKVTPAVTAPMANAYANDAMLKKIENLIAAFDFSRGQR</sequence>
<dbReference type="AlphaFoldDB" id="A0A8S9HV61"/>
<protein>
    <submittedName>
        <fullName evidence="1">Uncharacterized protein</fullName>
    </submittedName>
</protein>
<evidence type="ECO:0000313" key="1">
    <source>
        <dbReference type="EMBL" id="KAF2562891.1"/>
    </source>
</evidence>
<proteinExistence type="predicted"/>
<accession>A0A8S9HV61</accession>
<dbReference type="EMBL" id="QGKY02001250">
    <property type="protein sequence ID" value="KAF2562891.1"/>
    <property type="molecule type" value="Genomic_DNA"/>
</dbReference>
<organism evidence="1">
    <name type="scientific">Brassica cretica</name>
    <name type="common">Mustard</name>
    <dbReference type="NCBI Taxonomy" id="69181"/>
    <lineage>
        <taxon>Eukaryota</taxon>
        <taxon>Viridiplantae</taxon>
        <taxon>Streptophyta</taxon>
        <taxon>Embryophyta</taxon>
        <taxon>Tracheophyta</taxon>
        <taxon>Spermatophyta</taxon>
        <taxon>Magnoliopsida</taxon>
        <taxon>eudicotyledons</taxon>
        <taxon>Gunneridae</taxon>
        <taxon>Pentapetalae</taxon>
        <taxon>rosids</taxon>
        <taxon>malvids</taxon>
        <taxon>Brassicales</taxon>
        <taxon>Brassicaceae</taxon>
        <taxon>Brassiceae</taxon>
        <taxon>Brassica</taxon>
    </lineage>
</organism>
<gene>
    <name evidence="1" type="ORF">F2Q70_00017476</name>
</gene>
<comment type="caution">
    <text evidence="1">The sequence shown here is derived from an EMBL/GenBank/DDBJ whole genome shotgun (WGS) entry which is preliminary data.</text>
</comment>
<name>A0A8S9HV61_BRACR</name>
<reference evidence="1" key="1">
    <citation type="submission" date="2019-12" db="EMBL/GenBank/DDBJ databases">
        <title>Genome sequencing and annotation of Brassica cretica.</title>
        <authorList>
            <person name="Studholme D.J."/>
            <person name="Sarris P.F."/>
        </authorList>
    </citation>
    <scope>NUCLEOTIDE SEQUENCE</scope>
    <source>
        <strain evidence="1">PFS-102/07</strain>
        <tissue evidence="1">Leaf</tissue>
    </source>
</reference>